<keyword evidence="2" id="KW-0547">Nucleotide-binding</keyword>
<accession>A0A1V1PFD2</accession>
<proteinExistence type="predicted"/>
<dbReference type="PROSITE" id="PS50893">
    <property type="entry name" value="ABC_TRANSPORTER_2"/>
    <property type="match status" value="1"/>
</dbReference>
<dbReference type="InterPro" id="IPR027417">
    <property type="entry name" value="P-loop_NTPase"/>
</dbReference>
<dbReference type="GO" id="GO:0016020">
    <property type="term" value="C:membrane"/>
    <property type="evidence" value="ECO:0007669"/>
    <property type="project" value="InterPro"/>
</dbReference>
<dbReference type="Proteomes" id="UP000189670">
    <property type="component" value="Unassembled WGS sequence"/>
</dbReference>
<evidence type="ECO:0000313" key="6">
    <source>
        <dbReference type="Proteomes" id="UP000189670"/>
    </source>
</evidence>
<dbReference type="InterPro" id="IPR003593">
    <property type="entry name" value="AAA+_ATPase"/>
</dbReference>
<protein>
    <submittedName>
        <fullName evidence="5">Tungstate transport system ATP-binding protein</fullName>
    </submittedName>
</protein>
<keyword evidence="3 5" id="KW-0067">ATP-binding</keyword>
<evidence type="ECO:0000256" key="1">
    <source>
        <dbReference type="ARBA" id="ARBA00022448"/>
    </source>
</evidence>
<dbReference type="PANTHER" id="PTHR43423:SF1">
    <property type="entry name" value="ABC TRANSPORTER I FAMILY MEMBER 17"/>
    <property type="match status" value="1"/>
</dbReference>
<comment type="caution">
    <text evidence="5">The sequence shown here is derived from an EMBL/GenBank/DDBJ whole genome shotgun (WGS) entry which is preliminary data.</text>
</comment>
<keyword evidence="1" id="KW-0813">Transport</keyword>
<dbReference type="InterPro" id="IPR003439">
    <property type="entry name" value="ABC_transporter-like_ATP-bd"/>
</dbReference>
<dbReference type="Gene3D" id="3.40.50.300">
    <property type="entry name" value="P-loop containing nucleotide triphosphate hydrolases"/>
    <property type="match status" value="1"/>
</dbReference>
<dbReference type="GO" id="GO:0005524">
    <property type="term" value="F:ATP binding"/>
    <property type="evidence" value="ECO:0007669"/>
    <property type="project" value="UniProtKB-KW"/>
</dbReference>
<sequence>MYHLKQIQHNYGNLKALTLDKLHINRNESLGIVGPNGSGKSTLLKILACAESPTQGTIYFNGQPVSPFSPSIRFKVCMLPQSSCLLNRTVAENIAYGLKLRKDKHNQHHRIMSALDAVGLDPGCFAQRHQNELSGGEKRRVALAARLALQPEVLILDEPTAGIDIESAIRIQETIIKIKRHTTLIIASHDHEWLSEICNKQIFLFQGNHIGARRMNIFLGPFFQISAHQWQKKGTPVLVSLPPAPDAIALIDPMDITITLQKPDIADNRVALKGQITRLIARPQFIRVSISILIGQIQLFAEISTRNVNFFPGQHVYAIYHLHRIKWVRNARKISSPIPGT</sequence>
<dbReference type="InterPro" id="IPR008995">
    <property type="entry name" value="Mo/tungstate-bd_C_term_dom"/>
</dbReference>
<dbReference type="GO" id="GO:0016887">
    <property type="term" value="F:ATP hydrolysis activity"/>
    <property type="evidence" value="ECO:0007669"/>
    <property type="project" value="InterPro"/>
</dbReference>
<gene>
    <name evidence="5" type="ORF">OMM_00908</name>
</gene>
<dbReference type="AlphaFoldDB" id="A0A1V1PFD2"/>
<dbReference type="SUPFAM" id="SSF52540">
    <property type="entry name" value="P-loop containing nucleoside triphosphate hydrolases"/>
    <property type="match status" value="1"/>
</dbReference>
<dbReference type="GO" id="GO:0055085">
    <property type="term" value="P:transmembrane transport"/>
    <property type="evidence" value="ECO:0007669"/>
    <property type="project" value="InterPro"/>
</dbReference>
<evidence type="ECO:0000313" key="5">
    <source>
        <dbReference type="EMBL" id="ETR73486.1"/>
    </source>
</evidence>
<dbReference type="PANTHER" id="PTHR43423">
    <property type="entry name" value="ABC TRANSPORTER I FAMILY MEMBER 17"/>
    <property type="match status" value="1"/>
</dbReference>
<name>A0A1V1PFD2_9BACT</name>
<evidence type="ECO:0000256" key="3">
    <source>
        <dbReference type="ARBA" id="ARBA00022840"/>
    </source>
</evidence>
<dbReference type="SMART" id="SM00382">
    <property type="entry name" value="AAA"/>
    <property type="match status" value="1"/>
</dbReference>
<dbReference type="Pfam" id="PF00005">
    <property type="entry name" value="ABC_tran"/>
    <property type="match status" value="1"/>
</dbReference>
<reference evidence="6" key="1">
    <citation type="submission" date="2012-11" db="EMBL/GenBank/DDBJ databases">
        <authorList>
            <person name="Lucero-Rivera Y.E."/>
            <person name="Tovar-Ramirez D."/>
        </authorList>
    </citation>
    <scope>NUCLEOTIDE SEQUENCE [LARGE SCALE GENOMIC DNA]</scope>
    <source>
        <strain evidence="6">Araruama</strain>
    </source>
</reference>
<dbReference type="InterPro" id="IPR015856">
    <property type="entry name" value="ABC_transpr_CbiO/EcfA_su"/>
</dbReference>
<dbReference type="SUPFAM" id="SSF50331">
    <property type="entry name" value="MOP-like"/>
    <property type="match status" value="1"/>
</dbReference>
<dbReference type="EMBL" id="ATBP01000056">
    <property type="protein sequence ID" value="ETR73486.1"/>
    <property type="molecule type" value="Genomic_DNA"/>
</dbReference>
<feature type="domain" description="ABC transporter" evidence="4">
    <location>
        <begin position="2"/>
        <end position="231"/>
    </location>
</feature>
<dbReference type="CDD" id="cd03225">
    <property type="entry name" value="ABC_cobalt_CbiO_domain1"/>
    <property type="match status" value="1"/>
</dbReference>
<organism evidence="5 6">
    <name type="scientific">Candidatus Magnetoglobus multicellularis str. Araruama</name>
    <dbReference type="NCBI Taxonomy" id="890399"/>
    <lineage>
        <taxon>Bacteria</taxon>
        <taxon>Pseudomonadati</taxon>
        <taxon>Thermodesulfobacteriota</taxon>
        <taxon>Desulfobacteria</taxon>
        <taxon>Desulfobacterales</taxon>
        <taxon>Desulfobacteraceae</taxon>
        <taxon>Candidatus Magnetoglobus</taxon>
    </lineage>
</organism>
<evidence type="ECO:0000256" key="2">
    <source>
        <dbReference type="ARBA" id="ARBA00022741"/>
    </source>
</evidence>
<evidence type="ECO:0000259" key="4">
    <source>
        <dbReference type="PROSITE" id="PS50893"/>
    </source>
</evidence>